<comment type="caution">
    <text evidence="1">The sequence shown here is derived from an EMBL/GenBank/DDBJ whole genome shotgun (WGS) entry which is preliminary data.</text>
</comment>
<evidence type="ECO:0000313" key="1">
    <source>
        <dbReference type="EMBL" id="MCH1625124.1"/>
    </source>
</evidence>
<protein>
    <recommendedName>
        <fullName evidence="3">N-acetyltransferase domain-containing protein</fullName>
    </recommendedName>
</protein>
<dbReference type="EMBL" id="JAKTTI010000008">
    <property type="protein sequence ID" value="MCH1625124.1"/>
    <property type="molecule type" value="Genomic_DNA"/>
</dbReference>
<dbReference type="AlphaFoldDB" id="A0AAW5E0L7"/>
<evidence type="ECO:0000313" key="2">
    <source>
        <dbReference type="Proteomes" id="UP001431131"/>
    </source>
</evidence>
<dbReference type="Proteomes" id="UP001431131">
    <property type="component" value="Unassembled WGS sequence"/>
</dbReference>
<dbReference type="RefSeq" id="WP_240254133.1">
    <property type="nucleotide sequence ID" value="NZ_JAKTTI010000008.1"/>
</dbReference>
<name>A0AAW5E0L7_9BACI</name>
<sequence>MKQIRIANVQDIDNIKRFLGRADVSSEGIDSIIDHFIVMEDVDYNILATIGIERIEKDGLLRSLVITQGLDQTEVLALFKSVLSLAKKKELEHLYLTTNIEASIQFFELLGFTKIDMCELPTHLQTSDHITQLCHSVEPMFMFIKVA</sequence>
<evidence type="ECO:0008006" key="3">
    <source>
        <dbReference type="Google" id="ProtNLM"/>
    </source>
</evidence>
<dbReference type="SUPFAM" id="SSF55729">
    <property type="entry name" value="Acyl-CoA N-acyltransferases (Nat)"/>
    <property type="match status" value="1"/>
</dbReference>
<reference evidence="1" key="1">
    <citation type="submission" date="2022-02" db="EMBL/GenBank/DDBJ databases">
        <title>Fredinandcohnia quinoae sp. nov. isolated from Chenopodium quinoa seeds.</title>
        <authorList>
            <person name="Saati-Santamaria Z."/>
            <person name="Flores-Felix J.D."/>
            <person name="Igual J.M."/>
            <person name="Velazquez E."/>
            <person name="Garcia-Fraile P."/>
            <person name="Martinez-Molina E."/>
        </authorList>
    </citation>
    <scope>NUCLEOTIDE SEQUENCE</scope>
    <source>
        <strain evidence="1">SECRCQ15</strain>
    </source>
</reference>
<organism evidence="1 2">
    <name type="scientific">Fredinandcohnia quinoae</name>
    <dbReference type="NCBI Taxonomy" id="2918902"/>
    <lineage>
        <taxon>Bacteria</taxon>
        <taxon>Bacillati</taxon>
        <taxon>Bacillota</taxon>
        <taxon>Bacilli</taxon>
        <taxon>Bacillales</taxon>
        <taxon>Bacillaceae</taxon>
        <taxon>Fredinandcohnia</taxon>
    </lineage>
</organism>
<dbReference type="InterPro" id="IPR016181">
    <property type="entry name" value="Acyl_CoA_acyltransferase"/>
</dbReference>
<keyword evidence="2" id="KW-1185">Reference proteome</keyword>
<accession>A0AAW5E0L7</accession>
<proteinExistence type="predicted"/>
<gene>
    <name evidence="1" type="ORF">MJG50_07270</name>
</gene>
<dbReference type="Gene3D" id="3.40.630.30">
    <property type="match status" value="1"/>
</dbReference>